<dbReference type="Proteomes" id="UP001497382">
    <property type="component" value="Unassembled WGS sequence"/>
</dbReference>
<dbReference type="InterPro" id="IPR008753">
    <property type="entry name" value="Peptidase_M13_N"/>
</dbReference>
<dbReference type="InterPro" id="IPR018497">
    <property type="entry name" value="Peptidase_M13_C"/>
</dbReference>
<dbReference type="GO" id="GO:0046872">
    <property type="term" value="F:metal ion binding"/>
    <property type="evidence" value="ECO:0007669"/>
    <property type="project" value="UniProtKB-KW"/>
</dbReference>
<dbReference type="GO" id="GO:0016485">
    <property type="term" value="P:protein processing"/>
    <property type="evidence" value="ECO:0007669"/>
    <property type="project" value="TreeGrafter"/>
</dbReference>
<dbReference type="Pfam" id="PF05649">
    <property type="entry name" value="Peptidase_M13_N"/>
    <property type="match status" value="1"/>
</dbReference>
<dbReference type="GO" id="GO:0005886">
    <property type="term" value="C:plasma membrane"/>
    <property type="evidence" value="ECO:0007669"/>
    <property type="project" value="TreeGrafter"/>
</dbReference>
<dbReference type="InterPro" id="IPR042089">
    <property type="entry name" value="Peptidase_M13_dom_2"/>
</dbReference>
<dbReference type="Gene3D" id="3.40.390.10">
    <property type="entry name" value="Collagenase (Catalytic Domain)"/>
    <property type="match status" value="1"/>
</dbReference>
<dbReference type="EMBL" id="CAXIEN010000168">
    <property type="protein sequence ID" value="CAL1283428.1"/>
    <property type="molecule type" value="Genomic_DNA"/>
</dbReference>
<comment type="similarity">
    <text evidence="2">Belongs to the peptidase M13 family.</text>
</comment>
<evidence type="ECO:0000256" key="3">
    <source>
        <dbReference type="ARBA" id="ARBA00022670"/>
    </source>
</evidence>
<evidence type="ECO:0000256" key="6">
    <source>
        <dbReference type="ARBA" id="ARBA00022833"/>
    </source>
</evidence>
<dbReference type="Gene3D" id="1.10.1380.10">
    <property type="entry name" value="Neutral endopeptidase , domain2"/>
    <property type="match status" value="1"/>
</dbReference>
<keyword evidence="6" id="KW-0862">Zinc</keyword>
<keyword evidence="8" id="KW-0472">Membrane</keyword>
<evidence type="ECO:0000259" key="10">
    <source>
        <dbReference type="Pfam" id="PF05649"/>
    </source>
</evidence>
<organism evidence="11 12">
    <name type="scientific">Larinioides sclopetarius</name>
    <dbReference type="NCBI Taxonomy" id="280406"/>
    <lineage>
        <taxon>Eukaryota</taxon>
        <taxon>Metazoa</taxon>
        <taxon>Ecdysozoa</taxon>
        <taxon>Arthropoda</taxon>
        <taxon>Chelicerata</taxon>
        <taxon>Arachnida</taxon>
        <taxon>Araneae</taxon>
        <taxon>Araneomorphae</taxon>
        <taxon>Entelegynae</taxon>
        <taxon>Araneoidea</taxon>
        <taxon>Araneidae</taxon>
        <taxon>Larinioides</taxon>
    </lineage>
</organism>
<keyword evidence="8" id="KW-1133">Transmembrane helix</keyword>
<dbReference type="SUPFAM" id="SSF55486">
    <property type="entry name" value="Metalloproteases ('zincins'), catalytic domain"/>
    <property type="match status" value="1"/>
</dbReference>
<feature type="domain" description="Peptidase M13 C-terminal" evidence="9">
    <location>
        <begin position="533"/>
        <end position="617"/>
    </location>
</feature>
<feature type="domain" description="Peptidase M13 N-terminal" evidence="10">
    <location>
        <begin position="85"/>
        <end position="468"/>
    </location>
</feature>
<keyword evidence="7" id="KW-0482">Metalloprotease</keyword>
<dbReference type="GO" id="GO:0004222">
    <property type="term" value="F:metalloendopeptidase activity"/>
    <property type="evidence" value="ECO:0007669"/>
    <property type="project" value="InterPro"/>
</dbReference>
<evidence type="ECO:0000256" key="8">
    <source>
        <dbReference type="SAM" id="Phobius"/>
    </source>
</evidence>
<keyword evidence="8" id="KW-0812">Transmembrane</keyword>
<evidence type="ECO:0000256" key="4">
    <source>
        <dbReference type="ARBA" id="ARBA00022723"/>
    </source>
</evidence>
<dbReference type="InterPro" id="IPR024079">
    <property type="entry name" value="MetalloPept_cat_dom_sf"/>
</dbReference>
<evidence type="ECO:0000256" key="2">
    <source>
        <dbReference type="ARBA" id="ARBA00007357"/>
    </source>
</evidence>
<dbReference type="PROSITE" id="PS51885">
    <property type="entry name" value="NEPRILYSIN"/>
    <property type="match status" value="1"/>
</dbReference>
<comment type="caution">
    <text evidence="11">The sequence shown here is derived from an EMBL/GenBank/DDBJ whole genome shotgun (WGS) entry which is preliminary data.</text>
</comment>
<name>A0AAV2AL52_9ARAC</name>
<feature type="transmembrane region" description="Helical" evidence="8">
    <location>
        <begin position="9"/>
        <end position="32"/>
    </location>
</feature>
<dbReference type="PANTHER" id="PTHR11733:SF237">
    <property type="entry name" value="NEPRILYSIN-LIKE 4"/>
    <property type="match status" value="1"/>
</dbReference>
<dbReference type="Pfam" id="PF01431">
    <property type="entry name" value="Peptidase_M13"/>
    <property type="match status" value="1"/>
</dbReference>
<evidence type="ECO:0000259" key="9">
    <source>
        <dbReference type="Pfam" id="PF01431"/>
    </source>
</evidence>
<dbReference type="InterPro" id="IPR000718">
    <property type="entry name" value="Peptidase_M13"/>
</dbReference>
<dbReference type="AlphaFoldDB" id="A0AAV2AL52"/>
<evidence type="ECO:0000256" key="5">
    <source>
        <dbReference type="ARBA" id="ARBA00022801"/>
    </source>
</evidence>
<evidence type="ECO:0000313" key="12">
    <source>
        <dbReference type="Proteomes" id="UP001497382"/>
    </source>
</evidence>
<reference evidence="11 12" key="1">
    <citation type="submission" date="2024-04" db="EMBL/GenBank/DDBJ databases">
        <authorList>
            <person name="Rising A."/>
            <person name="Reimegard J."/>
            <person name="Sonavane S."/>
            <person name="Akerstrom W."/>
            <person name="Nylinder S."/>
            <person name="Hedman E."/>
            <person name="Kallberg Y."/>
        </authorList>
    </citation>
    <scope>NUCLEOTIDE SEQUENCE [LARGE SCALE GENOMIC DNA]</scope>
</reference>
<comment type="cofactor">
    <cofactor evidence="1">
        <name>Zn(2+)</name>
        <dbReference type="ChEBI" id="CHEBI:29105"/>
    </cofactor>
</comment>
<keyword evidence="4" id="KW-0479">Metal-binding</keyword>
<proteinExistence type="inferred from homology"/>
<keyword evidence="5" id="KW-0378">Hydrolase</keyword>
<gene>
    <name evidence="11" type="ORF">LARSCL_LOCUS12595</name>
</gene>
<evidence type="ECO:0000256" key="1">
    <source>
        <dbReference type="ARBA" id="ARBA00001947"/>
    </source>
</evidence>
<protein>
    <submittedName>
        <fullName evidence="11">Uncharacterized protein</fullName>
    </submittedName>
</protein>
<dbReference type="PANTHER" id="PTHR11733">
    <property type="entry name" value="ZINC METALLOPROTEASE FAMILY M13 NEPRILYSIN-RELATED"/>
    <property type="match status" value="1"/>
</dbReference>
<evidence type="ECO:0000313" key="11">
    <source>
        <dbReference type="EMBL" id="CAL1283428.1"/>
    </source>
</evidence>
<evidence type="ECO:0000256" key="7">
    <source>
        <dbReference type="ARBA" id="ARBA00023049"/>
    </source>
</evidence>
<sequence>MTRSRRQHVCWSIIVALTTVACGILLYVSYIYEDRFMGYCENCSGISTVAKERLVQEECEKICYSKECVIAANFILENMDTNVDPCGDFYSFACGNWMKKFSKDDNYSVVDGMGNTLQLTIKDLLENLEGSVGSSTYKLKMMYDSCMEERSSEWNAISAIVDFLDRCGMRNWPNTPEDSELEASSLDSTLAKLTAHNEFAFINFKPSHYKPEGAPSYDDLLKLTVYPSYPLMHDESESNIFENMVLQVLKLFGVNANNASRIWMEFKNIDFSVLRLHRETAERISYDEDGSEPLGYLDCSSNSVNSTGQLCSILGKFIGLINGDGKYSRRVAYMERLHYVQNVFPVMANFTYRSLTDYLALRFVLSHLNDLSSPFRALRSNHRIIDSSNYDREMPNKKWQICSSWISKYMAYPLGQQYVRKVLSESRMEDIRDITRTFIQDAAFYVLKQRWMTKSLRKKLKASIDGIKNSLENYVYTLRNGTKLGAYMSDFHPTIESFLKNVMDYRSLTFRFYLLNFSDLDGEDFPSEPFIVNAYHSAGELDFRFGIFLPPVYQYGRPKLLNFATMGTTVGHELGHEIEAFMDDPENFDNETLHIYNDKKKCLEDQYFNFEVKKIGKKGEGKPNHP</sequence>
<keyword evidence="12" id="KW-1185">Reference proteome</keyword>
<accession>A0AAV2AL52</accession>
<keyword evidence="3" id="KW-0645">Protease</keyword>
<dbReference type="PROSITE" id="PS51257">
    <property type="entry name" value="PROKAR_LIPOPROTEIN"/>
    <property type="match status" value="1"/>
</dbReference>